<dbReference type="Proteomes" id="UP001596071">
    <property type="component" value="Unassembled WGS sequence"/>
</dbReference>
<feature type="transmembrane region" description="Helical" evidence="1">
    <location>
        <begin position="169"/>
        <end position="190"/>
    </location>
</feature>
<feature type="transmembrane region" description="Helical" evidence="1">
    <location>
        <begin position="20"/>
        <end position="41"/>
    </location>
</feature>
<evidence type="ECO:0000256" key="1">
    <source>
        <dbReference type="SAM" id="Phobius"/>
    </source>
</evidence>
<evidence type="ECO:0000313" key="2">
    <source>
        <dbReference type="EMBL" id="MFC5601825.1"/>
    </source>
</evidence>
<keyword evidence="1" id="KW-0812">Transmembrane</keyword>
<feature type="transmembrane region" description="Helical" evidence="1">
    <location>
        <begin position="47"/>
        <end position="74"/>
    </location>
</feature>
<dbReference type="RefSeq" id="WP_381441485.1">
    <property type="nucleotide sequence ID" value="NZ_JBHSNP010000002.1"/>
</dbReference>
<comment type="caution">
    <text evidence="2">The sequence shown here is derived from an EMBL/GenBank/DDBJ whole genome shotgun (WGS) entry which is preliminary data.</text>
</comment>
<evidence type="ECO:0008006" key="4">
    <source>
        <dbReference type="Google" id="ProtNLM"/>
    </source>
</evidence>
<feature type="transmembrane region" description="Helical" evidence="1">
    <location>
        <begin position="135"/>
        <end position="162"/>
    </location>
</feature>
<evidence type="ECO:0000313" key="3">
    <source>
        <dbReference type="Proteomes" id="UP001596071"/>
    </source>
</evidence>
<dbReference type="EMBL" id="JBHSNP010000002">
    <property type="protein sequence ID" value="MFC5601825.1"/>
    <property type="molecule type" value="Genomic_DNA"/>
</dbReference>
<gene>
    <name evidence="2" type="ORF">ACFPTP_00905</name>
</gene>
<organism evidence="2 3">
    <name type="scientific">Sporosarcina koreensis</name>
    <dbReference type="NCBI Taxonomy" id="334735"/>
    <lineage>
        <taxon>Bacteria</taxon>
        <taxon>Bacillati</taxon>
        <taxon>Bacillota</taxon>
        <taxon>Bacilli</taxon>
        <taxon>Bacillales</taxon>
        <taxon>Caryophanaceae</taxon>
        <taxon>Sporosarcina</taxon>
    </lineage>
</organism>
<reference evidence="3" key="1">
    <citation type="journal article" date="2019" name="Int. J. Syst. Evol. Microbiol.">
        <title>The Global Catalogue of Microorganisms (GCM) 10K type strain sequencing project: providing services to taxonomists for standard genome sequencing and annotation.</title>
        <authorList>
            <consortium name="The Broad Institute Genomics Platform"/>
            <consortium name="The Broad Institute Genome Sequencing Center for Infectious Disease"/>
            <person name="Wu L."/>
            <person name="Ma J."/>
        </authorList>
    </citation>
    <scope>NUCLEOTIDE SEQUENCE [LARGE SCALE GENOMIC DNA]</scope>
    <source>
        <strain evidence="3">KACC 11299</strain>
    </source>
</reference>
<proteinExistence type="predicted"/>
<sequence>MKQWNGLLQKEWIQWRLTLLVLAILMVTWLFTLPTIAGWLAADDIAVFEITMVVCFMAAAFGSLVPVISFAIMFNREMKRPDLWLHSTATTMTLVGMKMTMAALIGAASLIIPTAVVAIRYAFMRPTVTTFEELLFFGSVFIGFIFLGSLMFMVVGFFFIVLDHMLKRFLKGFSIVITLVLFVLSIRVYGEVVSSDLYKRLSEFGKIDLMAIKNPTIEIEYGYFAYTDTVVYAGDLLCAVLFTVGLLLAGITLFDRKVKL</sequence>
<name>A0ABW0TTS1_9BACL</name>
<accession>A0ABW0TTS1</accession>
<keyword evidence="1" id="KW-0472">Membrane</keyword>
<feature type="transmembrane region" description="Helical" evidence="1">
    <location>
        <begin position="230"/>
        <end position="254"/>
    </location>
</feature>
<protein>
    <recommendedName>
        <fullName evidence="4">ABC-2 type transport system permease protein</fullName>
    </recommendedName>
</protein>
<keyword evidence="1" id="KW-1133">Transmembrane helix</keyword>
<feature type="transmembrane region" description="Helical" evidence="1">
    <location>
        <begin position="102"/>
        <end position="123"/>
    </location>
</feature>
<keyword evidence="3" id="KW-1185">Reference proteome</keyword>